<dbReference type="InterPro" id="IPR013761">
    <property type="entry name" value="SAM/pointed_sf"/>
</dbReference>
<feature type="compositionally biased region" description="Low complexity" evidence="2">
    <location>
        <begin position="313"/>
        <end position="322"/>
    </location>
</feature>
<feature type="compositionally biased region" description="Basic and acidic residues" evidence="2">
    <location>
        <begin position="446"/>
        <end position="457"/>
    </location>
</feature>
<reference evidence="3" key="1">
    <citation type="submission" date="2022-03" db="EMBL/GenBank/DDBJ databases">
        <authorList>
            <person name="Martin C."/>
        </authorList>
    </citation>
    <scope>NUCLEOTIDE SEQUENCE</scope>
</reference>
<gene>
    <name evidence="3" type="ORF">OFUS_LOCUS10806</name>
</gene>
<dbReference type="Pfam" id="PF00017">
    <property type="entry name" value="SH2"/>
    <property type="match status" value="1"/>
</dbReference>
<dbReference type="InterPro" id="IPR051751">
    <property type="entry name" value="Immunoreceptor_sig_adapters"/>
</dbReference>
<feature type="compositionally biased region" description="Acidic residues" evidence="2">
    <location>
        <begin position="115"/>
        <end position="139"/>
    </location>
</feature>
<keyword evidence="4" id="KW-1185">Reference proteome</keyword>
<feature type="compositionally biased region" description="Pro residues" evidence="2">
    <location>
        <begin position="547"/>
        <end position="556"/>
    </location>
</feature>
<evidence type="ECO:0000313" key="3">
    <source>
        <dbReference type="EMBL" id="CAH1784648.1"/>
    </source>
</evidence>
<dbReference type="PROSITE" id="PS50001">
    <property type="entry name" value="SH2"/>
    <property type="match status" value="1"/>
</dbReference>
<feature type="compositionally biased region" description="Basic and acidic residues" evidence="2">
    <location>
        <begin position="583"/>
        <end position="603"/>
    </location>
</feature>
<dbReference type="InterPro" id="IPR001660">
    <property type="entry name" value="SAM"/>
</dbReference>
<dbReference type="Gene3D" id="3.30.505.10">
    <property type="entry name" value="SH2 domain"/>
    <property type="match status" value="1"/>
</dbReference>
<feature type="region of interest" description="Disordered" evidence="2">
    <location>
        <begin position="110"/>
        <end position="607"/>
    </location>
</feature>
<dbReference type="EMBL" id="CAIIXF020000005">
    <property type="protein sequence ID" value="CAH1784648.1"/>
    <property type="molecule type" value="Genomic_DNA"/>
</dbReference>
<dbReference type="PROSITE" id="PS50105">
    <property type="entry name" value="SAM_DOMAIN"/>
    <property type="match status" value="1"/>
</dbReference>
<dbReference type="Proteomes" id="UP000749559">
    <property type="component" value="Unassembled WGS sequence"/>
</dbReference>
<dbReference type="SUPFAM" id="SSF55550">
    <property type="entry name" value="SH2 domain"/>
    <property type="match status" value="1"/>
</dbReference>
<dbReference type="OrthoDB" id="10044490at2759"/>
<feature type="compositionally biased region" description="Pro residues" evidence="2">
    <location>
        <begin position="517"/>
        <end position="535"/>
    </location>
</feature>
<evidence type="ECO:0000313" key="4">
    <source>
        <dbReference type="Proteomes" id="UP000749559"/>
    </source>
</evidence>
<dbReference type="SUPFAM" id="SSF47769">
    <property type="entry name" value="SAM/Pointed domain"/>
    <property type="match status" value="1"/>
</dbReference>
<dbReference type="CDD" id="cd09487">
    <property type="entry name" value="SAM_superfamily"/>
    <property type="match status" value="1"/>
</dbReference>
<name>A0A8J1XG06_OWEFU</name>
<dbReference type="GO" id="GO:0035556">
    <property type="term" value="P:intracellular signal transduction"/>
    <property type="evidence" value="ECO:0007669"/>
    <property type="project" value="TreeGrafter"/>
</dbReference>
<dbReference type="Gene3D" id="1.10.150.50">
    <property type="entry name" value="Transcription Factor, Ets-1"/>
    <property type="match status" value="1"/>
</dbReference>
<feature type="compositionally biased region" description="Acidic residues" evidence="2">
    <location>
        <begin position="163"/>
        <end position="174"/>
    </location>
</feature>
<proteinExistence type="predicted"/>
<dbReference type="SMART" id="SM00252">
    <property type="entry name" value="SH2"/>
    <property type="match status" value="1"/>
</dbReference>
<keyword evidence="1" id="KW-0727">SH2 domain</keyword>
<dbReference type="InterPro" id="IPR036860">
    <property type="entry name" value="SH2_dom_sf"/>
</dbReference>
<dbReference type="GO" id="GO:0005737">
    <property type="term" value="C:cytoplasm"/>
    <property type="evidence" value="ECO:0007669"/>
    <property type="project" value="UniProtKB-ARBA"/>
</dbReference>
<feature type="compositionally biased region" description="Pro residues" evidence="2">
    <location>
        <begin position="567"/>
        <end position="582"/>
    </location>
</feature>
<comment type="caution">
    <text evidence="3">The sequence shown here is derived from an EMBL/GenBank/DDBJ whole genome shotgun (WGS) entry which is preliminary data.</text>
</comment>
<feature type="compositionally biased region" description="Polar residues" evidence="2">
    <location>
        <begin position="144"/>
        <end position="159"/>
    </location>
</feature>
<feature type="compositionally biased region" description="Polar residues" evidence="2">
    <location>
        <begin position="287"/>
        <end position="302"/>
    </location>
</feature>
<accession>A0A8J1XG06</accession>
<protein>
    <submittedName>
        <fullName evidence="3">Uncharacterized protein</fullName>
    </submittedName>
</protein>
<dbReference type="InterPro" id="IPR000980">
    <property type="entry name" value="SH2"/>
</dbReference>
<dbReference type="SMART" id="SM00454">
    <property type="entry name" value="SAM"/>
    <property type="match status" value="1"/>
</dbReference>
<organism evidence="3 4">
    <name type="scientific">Owenia fusiformis</name>
    <name type="common">Polychaete worm</name>
    <dbReference type="NCBI Taxonomy" id="6347"/>
    <lineage>
        <taxon>Eukaryota</taxon>
        <taxon>Metazoa</taxon>
        <taxon>Spiralia</taxon>
        <taxon>Lophotrochozoa</taxon>
        <taxon>Annelida</taxon>
        <taxon>Polychaeta</taxon>
        <taxon>Sedentaria</taxon>
        <taxon>Canalipalpata</taxon>
        <taxon>Sabellida</taxon>
        <taxon>Oweniida</taxon>
        <taxon>Oweniidae</taxon>
        <taxon>Owenia</taxon>
    </lineage>
</organism>
<dbReference type="Pfam" id="PF00536">
    <property type="entry name" value="SAM_1"/>
    <property type="match status" value="1"/>
</dbReference>
<evidence type="ECO:0000256" key="1">
    <source>
        <dbReference type="ARBA" id="ARBA00022999"/>
    </source>
</evidence>
<evidence type="ECO:0000256" key="2">
    <source>
        <dbReference type="SAM" id="MobiDB-lite"/>
    </source>
</evidence>
<dbReference type="PANTHER" id="PTHR14098:SF14">
    <property type="entry name" value="SH2 DOMAIN-CONTAINING PROTEIN"/>
    <property type="match status" value="1"/>
</dbReference>
<sequence length="720" mass="78932">MIMALKTTPKYSDVLRWNTRNVSDWLKEIGFEDCVKSFGEKNINGQALLGLQEIHLMTMSGVPVSRRKKILKYVADINKTVNKKSSLFGGKKDKPIPGVPPRDYHAVVTHHEHEEEHDDWGSDEFDDDDGPEEIYDLPADESTPPKSDTHTNNNQSQLIPTMGEDEEDEDDYENPDITLPSKRTTLIEPTAASEESEDDDYVAPVEAPPGSIKIPPKMEPPRRKPLPPPPPEDFDDGPALPPRTSLDPPAKPLRAQPVGVVRPLPAQPSVTEEDDDENYLAPDITIPSPTSSIKATFNQESKLPNRPLPSVPPQSTSVSPHSAKPTKPVPAIPRTIPAVPAPRHTPPVARSPDSPTFNSIDSPPPIPFISNREKNNNMGKTSNPPLPASPTKPDRALPAQPSDDTDLEKNRIDIGQGIQDRLKRFQNGGPQIPTERKGIKPQVTDATRKINKLDIKKMGIALPVPPVPETKKSPLKAADLSSTMSSPKPLKRDLPPPPVPGGEDKRKQNKGLTSPRGLPPVPLDDRPPPPVPGKEPVPKQRQLPSVPADPPVPPVPAGGHKFSPARQLPPVPQGARSPPPIPKSDDKRAVPPVPKPDEPEKDTPANLDRTLYDLGWYHGGISRSVANERLEHMKNNGDFLVRKSNRGDPSAPYTLQLWYQGNIKALNIGRRSNGKFALGSEKLNEEQFDQVPDLISFHLSKHIVLAGGGEVKLKNPIIRH</sequence>
<dbReference type="PANTHER" id="PTHR14098">
    <property type="entry name" value="SH2 DOMAIN CONTAINING PROTEIN"/>
    <property type="match status" value="1"/>
</dbReference>
<dbReference type="AlphaFoldDB" id="A0A8J1XG06"/>
<dbReference type="GO" id="GO:0007169">
    <property type="term" value="P:cell surface receptor protein tyrosine kinase signaling pathway"/>
    <property type="evidence" value="ECO:0007669"/>
    <property type="project" value="TreeGrafter"/>
</dbReference>